<dbReference type="EMBL" id="AQQR01000001">
    <property type="protein sequence ID" value="OWU77773.1"/>
    <property type="molecule type" value="Genomic_DNA"/>
</dbReference>
<evidence type="ECO:0000259" key="2">
    <source>
        <dbReference type="Pfam" id="PF04453"/>
    </source>
</evidence>
<dbReference type="GO" id="GO:0043165">
    <property type="term" value="P:Gram-negative-bacterium-type cell outer membrane assembly"/>
    <property type="evidence" value="ECO:0007669"/>
    <property type="project" value="UniProtKB-UniRule"/>
</dbReference>
<evidence type="ECO:0000313" key="4">
    <source>
        <dbReference type="Proteomes" id="UP000215377"/>
    </source>
</evidence>
<dbReference type="Proteomes" id="UP000215377">
    <property type="component" value="Unassembled WGS sequence"/>
</dbReference>
<comment type="caution">
    <text evidence="1">Lacks conserved residue(s) required for the propagation of feature annotation.</text>
</comment>
<dbReference type="InterPro" id="IPR020889">
    <property type="entry name" value="LipoPS_assembly_LptD"/>
</dbReference>
<organism evidence="3 4">
    <name type="scientific">Marinibacterium profundimaris</name>
    <dbReference type="NCBI Taxonomy" id="1679460"/>
    <lineage>
        <taxon>Bacteria</taxon>
        <taxon>Pseudomonadati</taxon>
        <taxon>Pseudomonadota</taxon>
        <taxon>Alphaproteobacteria</taxon>
        <taxon>Rhodobacterales</taxon>
        <taxon>Paracoccaceae</taxon>
        <taxon>Marinibacterium</taxon>
    </lineage>
</organism>
<dbReference type="OrthoDB" id="9760225at2"/>
<dbReference type="AlphaFoldDB" id="A0A225NSF5"/>
<dbReference type="InterPro" id="IPR050218">
    <property type="entry name" value="LptD"/>
</dbReference>
<dbReference type="PANTHER" id="PTHR30189:SF1">
    <property type="entry name" value="LPS-ASSEMBLY PROTEIN LPTD"/>
    <property type="match status" value="1"/>
</dbReference>
<keyword evidence="1" id="KW-0472">Membrane</keyword>
<dbReference type="GO" id="GO:0009279">
    <property type="term" value="C:cell outer membrane"/>
    <property type="evidence" value="ECO:0007669"/>
    <property type="project" value="UniProtKB-SubCell"/>
</dbReference>
<feature type="signal peptide" evidence="1">
    <location>
        <begin position="1"/>
        <end position="22"/>
    </location>
</feature>
<proteinExistence type="inferred from homology"/>
<dbReference type="InterPro" id="IPR007543">
    <property type="entry name" value="LptD_C"/>
</dbReference>
<gene>
    <name evidence="1" type="primary">lptD</name>
    <name evidence="3" type="ORF">ATO3_03700</name>
</gene>
<comment type="similarity">
    <text evidence="1">Belongs to the LptD family.</text>
</comment>
<dbReference type="GO" id="GO:0015920">
    <property type="term" value="P:lipopolysaccharide transport"/>
    <property type="evidence" value="ECO:0007669"/>
    <property type="project" value="InterPro"/>
</dbReference>
<protein>
    <recommendedName>
        <fullName evidence="1">LPS-assembly protein LptD</fullName>
    </recommendedName>
</protein>
<comment type="function">
    <text evidence="1">Involved in the assembly of lipopolysaccharide (LPS) at the surface of the outer membrane.</text>
</comment>
<accession>A0A225NSF5</accession>
<keyword evidence="4" id="KW-1185">Reference proteome</keyword>
<feature type="chain" id="PRO_5013412985" description="LPS-assembly protein LptD" evidence="1">
    <location>
        <begin position="23"/>
        <end position="710"/>
    </location>
</feature>
<evidence type="ECO:0000313" key="3">
    <source>
        <dbReference type="EMBL" id="OWU77773.1"/>
    </source>
</evidence>
<reference evidence="3 4" key="1">
    <citation type="submission" date="2013-04" db="EMBL/GenBank/DDBJ databases">
        <title>Oceanicola sp. 22II1-22F33 Genome Sequencing.</title>
        <authorList>
            <person name="Lai Q."/>
            <person name="Li G."/>
            <person name="Shao Z."/>
        </authorList>
    </citation>
    <scope>NUCLEOTIDE SEQUENCE [LARGE SCALE GENOMIC DNA]</scope>
    <source>
        <strain evidence="3 4">22II1-22F33</strain>
    </source>
</reference>
<comment type="caution">
    <text evidence="3">The sequence shown here is derived from an EMBL/GenBank/DDBJ whole genome shotgun (WGS) entry which is preliminary data.</text>
</comment>
<dbReference type="GO" id="GO:1990351">
    <property type="term" value="C:transporter complex"/>
    <property type="evidence" value="ECO:0007669"/>
    <property type="project" value="TreeGrafter"/>
</dbReference>
<evidence type="ECO:0000256" key="1">
    <source>
        <dbReference type="HAMAP-Rule" id="MF_01411"/>
    </source>
</evidence>
<dbReference type="Pfam" id="PF04453">
    <property type="entry name" value="LptD"/>
    <property type="match status" value="1"/>
</dbReference>
<dbReference type="PANTHER" id="PTHR30189">
    <property type="entry name" value="LPS-ASSEMBLY PROTEIN"/>
    <property type="match status" value="1"/>
</dbReference>
<keyword evidence="1" id="KW-0732">Signal</keyword>
<comment type="subcellular location">
    <subcellularLocation>
        <location evidence="1">Cell outer membrane</location>
    </subcellularLocation>
</comment>
<name>A0A225NSF5_9RHOB</name>
<dbReference type="RefSeq" id="WP_088648430.1">
    <property type="nucleotide sequence ID" value="NZ_AQQR01000001.1"/>
</dbReference>
<dbReference type="HAMAP" id="MF_01411">
    <property type="entry name" value="LPS_assembly_LptD"/>
    <property type="match status" value="1"/>
</dbReference>
<feature type="domain" description="LptD C-terminal" evidence="2">
    <location>
        <begin position="274"/>
        <end position="635"/>
    </location>
</feature>
<sequence precursor="true">MRGAATLALLAALWLAPGPAAAQVPMGEGPAILVADSVYVTADRKLVAEGRVEAFQGETRLTAERIVYDQASGQLTIDGPIRIEDADGSVVLASAAELDDRLESGLLTGARLVFNEQVQLASTQMTRAGGRYTQLFKTAVTSCHVCDDGRPPLWSIRARKVIHDEQERQLYFEDAQLRVLSVPIFYLPRLRLPDPTLRRARGFLIPEIQTTSQLGTGVKVPYFIPIGDSADLTLTPYWSPGTRTLDFRYRQAFWNGDMEFEGAVTRDDLLPGEFRGYLFGYGSFELRNRFRLTFDFDASSDDAYLKDYGISDADRLRREIELSRSTRTTFFGATAVNFNSLRDSENDSFLPTNVLDLRYQKRFYPSWLGGEMRASLVGHSHTRDSNADILGRDMTRTTAELMYLRSYILPSGLRSDFRLGISGDAFGIQQDSTAGDTASVVTPQTAVTLSYPVMKATARASQIIEPVVQLAWSDVSGDPVPNDESNLVEFDEGNLLALSRFPAADRREDGLVLAYGLNWTRTPRDTGWGAYASFGHVIRDYENVDFSSSSGLSGTRSDFLVAGQLLYGDDLILSARTLFDDEFEFTKAEVIGAWVTQRSALAGSYLWLDADPMEGRVRDAHEVFLDGAYDIDRHWTASANWRYDINDTRPTNAGIGLGYRNECVEIELTVDRRYTSSTTVEPSTIFGFTISLRGFGTADGAERYPSQCQT</sequence>
<comment type="subunit">
    <text evidence="1">Component of the lipopolysaccharide transport and assembly complex.</text>
</comment>
<keyword evidence="1" id="KW-0998">Cell outer membrane</keyword>